<keyword evidence="2" id="KW-1133">Transmembrane helix</keyword>
<evidence type="ECO:0000313" key="4">
    <source>
        <dbReference type="Proteomes" id="UP001221411"/>
    </source>
</evidence>
<feature type="transmembrane region" description="Helical" evidence="2">
    <location>
        <begin position="97"/>
        <end position="126"/>
    </location>
</feature>
<comment type="caution">
    <text evidence="3">The sequence shown here is derived from an EMBL/GenBank/DDBJ whole genome shotgun (WGS) entry which is preliminary data.</text>
</comment>
<dbReference type="RefSeq" id="WP_271915960.1">
    <property type="nucleotide sequence ID" value="NZ_JAQNDO010000001.1"/>
</dbReference>
<dbReference type="Proteomes" id="UP001221411">
    <property type="component" value="Unassembled WGS sequence"/>
</dbReference>
<feature type="transmembrane region" description="Helical" evidence="2">
    <location>
        <begin position="55"/>
        <end position="76"/>
    </location>
</feature>
<sequence length="247" mass="26728">MKGRVAAVGCLALAMLFLGLLSLSGSTIVLEAPWFLAMGWLHFLVRVLPKVHVDVEAVLVALLVAGALFAGLHAVISRINSHLRKDEPSARPWRLRSAASFFGLFVAMLLCSMASIGAAHHLGWMFSGGKLTYSNQDLGFHPELRLLRPLCSSFAQSSGDIHERARIFGPVRETHHVLVEESSDDVLIFERNPTNPERSYPMMCVSGGNLQLLADFGRDEALERFRSPGRSPGDAGAPDASEGGATP</sequence>
<reference evidence="3 4" key="1">
    <citation type="submission" date="2022-11" db="EMBL/GenBank/DDBJ databases">
        <title>Minimal conservation of predation-associated metabolite biosynthetic gene clusters underscores biosynthetic potential of Myxococcota including descriptions for ten novel species: Archangium lansinium sp. nov., Myxococcus landrumus sp. nov., Nannocystis bai.</title>
        <authorList>
            <person name="Ahearne A."/>
            <person name="Stevens C."/>
            <person name="Dowd S."/>
        </authorList>
    </citation>
    <scope>NUCLEOTIDE SEQUENCE [LARGE SCALE GENOMIC DNA]</scope>
    <source>
        <strain evidence="3 4">RJM3</strain>
    </source>
</reference>
<dbReference type="EMBL" id="JAQNDO010000001">
    <property type="protein sequence ID" value="MDC0740759.1"/>
    <property type="molecule type" value="Genomic_DNA"/>
</dbReference>
<organism evidence="3 4">
    <name type="scientific">Polyangium mundeleinium</name>
    <dbReference type="NCBI Taxonomy" id="2995306"/>
    <lineage>
        <taxon>Bacteria</taxon>
        <taxon>Pseudomonadati</taxon>
        <taxon>Myxococcota</taxon>
        <taxon>Polyangia</taxon>
        <taxon>Polyangiales</taxon>
        <taxon>Polyangiaceae</taxon>
        <taxon>Polyangium</taxon>
    </lineage>
</organism>
<protein>
    <submittedName>
        <fullName evidence="3">Uncharacterized protein</fullName>
    </submittedName>
</protein>
<evidence type="ECO:0000256" key="1">
    <source>
        <dbReference type="SAM" id="MobiDB-lite"/>
    </source>
</evidence>
<feature type="region of interest" description="Disordered" evidence="1">
    <location>
        <begin position="221"/>
        <end position="247"/>
    </location>
</feature>
<name>A0ABT5EHC8_9BACT</name>
<accession>A0ABT5EHC8</accession>
<evidence type="ECO:0000313" key="3">
    <source>
        <dbReference type="EMBL" id="MDC0740759.1"/>
    </source>
</evidence>
<keyword evidence="2" id="KW-0472">Membrane</keyword>
<keyword evidence="4" id="KW-1185">Reference proteome</keyword>
<gene>
    <name evidence="3" type="ORF">POL67_05340</name>
</gene>
<evidence type="ECO:0000256" key="2">
    <source>
        <dbReference type="SAM" id="Phobius"/>
    </source>
</evidence>
<proteinExistence type="predicted"/>
<keyword evidence="2" id="KW-0812">Transmembrane</keyword>